<dbReference type="InterPro" id="IPR016454">
    <property type="entry name" value="Cysteine_dSase"/>
</dbReference>
<evidence type="ECO:0000256" key="8">
    <source>
        <dbReference type="ARBA" id="ARBA00023004"/>
    </source>
</evidence>
<protein>
    <recommendedName>
        <fullName evidence="4 12">Cysteine desulfurase</fullName>
        <ecNumber evidence="4 12">2.8.1.7</ecNumber>
    </recommendedName>
    <alternativeName>
        <fullName evidence="12">Nitrogenase metalloclusters biosynthesis protein NifS</fullName>
    </alternativeName>
</protein>
<dbReference type="RefSeq" id="WP_096239464.1">
    <property type="nucleotide sequence ID" value="NZ_LT907978.1"/>
</dbReference>
<proteinExistence type="inferred from homology"/>
<evidence type="ECO:0000313" key="15">
    <source>
        <dbReference type="Proteomes" id="UP000217549"/>
    </source>
</evidence>
<dbReference type="PROSITE" id="PS00595">
    <property type="entry name" value="AA_TRANSFER_CLASS_5"/>
    <property type="match status" value="1"/>
</dbReference>
<dbReference type="InterPro" id="IPR017772">
    <property type="entry name" value="Cys_deSase_NifS_bac/arc"/>
</dbReference>
<dbReference type="InterPro" id="IPR000192">
    <property type="entry name" value="Aminotrans_V_dom"/>
</dbReference>
<name>A0A285PQZ9_9FIRM</name>
<dbReference type="SUPFAM" id="SSF53383">
    <property type="entry name" value="PLP-dependent transferases"/>
    <property type="match status" value="1"/>
</dbReference>
<comment type="cofactor">
    <cofactor evidence="1 11">
        <name>pyridoxal 5'-phosphate</name>
        <dbReference type="ChEBI" id="CHEBI:597326"/>
    </cofactor>
</comment>
<accession>A0A285PQZ9</accession>
<dbReference type="GO" id="GO:0031071">
    <property type="term" value="F:cysteine desulfurase activity"/>
    <property type="evidence" value="ECO:0007669"/>
    <property type="project" value="UniProtKB-EC"/>
</dbReference>
<dbReference type="KEGG" id="ehl:EHLA_0894"/>
<dbReference type="Proteomes" id="UP000217549">
    <property type="component" value="Chromosome I"/>
</dbReference>
<dbReference type="InterPro" id="IPR015424">
    <property type="entry name" value="PyrdxlP-dep_Trfase"/>
</dbReference>
<dbReference type="GO" id="GO:0046872">
    <property type="term" value="F:metal ion binding"/>
    <property type="evidence" value="ECO:0007669"/>
    <property type="project" value="UniProtKB-KW"/>
</dbReference>
<evidence type="ECO:0000256" key="5">
    <source>
        <dbReference type="ARBA" id="ARBA00022679"/>
    </source>
</evidence>
<comment type="subunit">
    <text evidence="3">Homodimer.</text>
</comment>
<dbReference type="Gene3D" id="3.90.1150.10">
    <property type="entry name" value="Aspartate Aminotransferase, domain 1"/>
    <property type="match status" value="1"/>
</dbReference>
<dbReference type="GO" id="GO:0006520">
    <property type="term" value="P:amino acid metabolic process"/>
    <property type="evidence" value="ECO:0007669"/>
    <property type="project" value="InterPro"/>
</dbReference>
<dbReference type="EMBL" id="LT907978">
    <property type="protein sequence ID" value="SOB71632.1"/>
    <property type="molecule type" value="Genomic_DNA"/>
</dbReference>
<organism evidence="14 15">
    <name type="scientific">Anaerobutyricum hallii</name>
    <dbReference type="NCBI Taxonomy" id="39488"/>
    <lineage>
        <taxon>Bacteria</taxon>
        <taxon>Bacillati</taxon>
        <taxon>Bacillota</taxon>
        <taxon>Clostridia</taxon>
        <taxon>Lachnospirales</taxon>
        <taxon>Lachnospiraceae</taxon>
        <taxon>Anaerobutyricum</taxon>
    </lineage>
</organism>
<evidence type="ECO:0000256" key="4">
    <source>
        <dbReference type="ARBA" id="ARBA00012239"/>
    </source>
</evidence>
<evidence type="ECO:0000313" key="14">
    <source>
        <dbReference type="EMBL" id="SOB71632.1"/>
    </source>
</evidence>
<evidence type="ECO:0000256" key="11">
    <source>
        <dbReference type="RuleBase" id="RU004504"/>
    </source>
</evidence>
<dbReference type="STRING" id="39488.ERS852450_02879"/>
<evidence type="ECO:0000256" key="9">
    <source>
        <dbReference type="ARBA" id="ARBA00023014"/>
    </source>
</evidence>
<dbReference type="PIRSF" id="PIRSF005572">
    <property type="entry name" value="NifS"/>
    <property type="match status" value="1"/>
</dbReference>
<dbReference type="EC" id="2.8.1.7" evidence="4 12"/>
<dbReference type="GO" id="GO:0051536">
    <property type="term" value="F:iron-sulfur cluster binding"/>
    <property type="evidence" value="ECO:0007669"/>
    <property type="project" value="UniProtKB-KW"/>
</dbReference>
<feature type="domain" description="Aminotransferase class V" evidence="13">
    <location>
        <begin position="4"/>
        <end position="365"/>
    </location>
</feature>
<sequence length="396" mass="44504">MQQIYLDNAATTPVRPEVEEAMQPYFCEKYGNPSGIYKMASECRQAVETVRKQIGETLKVSAEEIYFTSGGTESDNWAIKSTAQRLKEKGKHIITSKIEHHAVLNSCAYLETQGFEVTYLDVDEWGCVRLDALQRAIRKDTILISIMYANNEVGTIQPIDQIGKIAKENDIFFHTDAVQAYGQIPIDIKKENIHLLSASAHKFNGPKGVGFLYIDKRVPVMSYIHGGKQERNHRAGTENVAGIVGMGKAAEIAFAAQREREKRVQQMREYLMKKLCEEIPYCRINGSAVRRLPGNCNVSFQFIEGNELLLLLDEKNICASAASACSTGDTAPSHVLTAMGIPEKLARGTLRLTIGYQNTQDEIDYTIKCIKEAVKKLRENAEDYRIYKENFPCNMI</sequence>
<keyword evidence="8 12" id="KW-0408">Iron</keyword>
<evidence type="ECO:0000259" key="13">
    <source>
        <dbReference type="Pfam" id="PF00266"/>
    </source>
</evidence>
<reference evidence="15" key="1">
    <citation type="submission" date="2017-09" db="EMBL/GenBank/DDBJ databases">
        <authorList>
            <person name="Shetty A S."/>
        </authorList>
    </citation>
    <scope>NUCLEOTIDE SEQUENCE [LARGE SCALE GENOMIC DNA]</scope>
</reference>
<evidence type="ECO:0000256" key="1">
    <source>
        <dbReference type="ARBA" id="ARBA00001933"/>
    </source>
</evidence>
<dbReference type="Pfam" id="PF00266">
    <property type="entry name" value="Aminotran_5"/>
    <property type="match status" value="1"/>
</dbReference>
<evidence type="ECO:0000256" key="2">
    <source>
        <dbReference type="ARBA" id="ARBA00006490"/>
    </source>
</evidence>
<keyword evidence="6 12" id="KW-0479">Metal-binding</keyword>
<comment type="similarity">
    <text evidence="2 12">Belongs to the class-V pyridoxal-phosphate-dependent aminotransferase family. NifS/IscS subfamily.</text>
</comment>
<dbReference type="InterPro" id="IPR015422">
    <property type="entry name" value="PyrdxlP-dep_Trfase_small"/>
</dbReference>
<gene>
    <name evidence="14" type="ORF">EHLA_0894</name>
</gene>
<keyword evidence="5 12" id="KW-0808">Transferase</keyword>
<dbReference type="NCBIfam" id="NF002806">
    <property type="entry name" value="PRK02948.1"/>
    <property type="match status" value="1"/>
</dbReference>
<dbReference type="InterPro" id="IPR020578">
    <property type="entry name" value="Aminotrans_V_PyrdxlP_BS"/>
</dbReference>
<dbReference type="InterPro" id="IPR015421">
    <property type="entry name" value="PyrdxlP-dep_Trfase_major"/>
</dbReference>
<keyword evidence="9 12" id="KW-0411">Iron-sulfur</keyword>
<comment type="catalytic activity">
    <reaction evidence="10 12">
        <text>(sulfur carrier)-H + L-cysteine = (sulfur carrier)-SH + L-alanine</text>
        <dbReference type="Rhea" id="RHEA:43892"/>
        <dbReference type="Rhea" id="RHEA-COMP:14737"/>
        <dbReference type="Rhea" id="RHEA-COMP:14739"/>
        <dbReference type="ChEBI" id="CHEBI:29917"/>
        <dbReference type="ChEBI" id="CHEBI:35235"/>
        <dbReference type="ChEBI" id="CHEBI:57972"/>
        <dbReference type="ChEBI" id="CHEBI:64428"/>
        <dbReference type="EC" id="2.8.1.7"/>
    </reaction>
</comment>
<dbReference type="GO" id="GO:0030170">
    <property type="term" value="F:pyridoxal phosphate binding"/>
    <property type="evidence" value="ECO:0007669"/>
    <property type="project" value="InterPro"/>
</dbReference>
<comment type="function">
    <text evidence="12">Catalyzes the removal of elemental sulfur atoms from cysteine to produce alanine.</text>
</comment>
<dbReference type="NCBIfam" id="TIGR03402">
    <property type="entry name" value="FeS_nifS"/>
    <property type="match status" value="1"/>
</dbReference>
<evidence type="ECO:0000256" key="10">
    <source>
        <dbReference type="ARBA" id="ARBA00050776"/>
    </source>
</evidence>
<evidence type="ECO:0000256" key="3">
    <source>
        <dbReference type="ARBA" id="ARBA00011738"/>
    </source>
</evidence>
<dbReference type="PANTHER" id="PTHR11601">
    <property type="entry name" value="CYSTEINE DESULFURYLASE FAMILY MEMBER"/>
    <property type="match status" value="1"/>
</dbReference>
<dbReference type="FunFam" id="3.40.640.10:FF:000084">
    <property type="entry name" value="IscS-like cysteine desulfurase"/>
    <property type="match status" value="1"/>
</dbReference>
<evidence type="ECO:0000256" key="7">
    <source>
        <dbReference type="ARBA" id="ARBA00022898"/>
    </source>
</evidence>
<keyword evidence="15" id="KW-1185">Reference proteome</keyword>
<evidence type="ECO:0000256" key="12">
    <source>
        <dbReference type="RuleBase" id="RU364075"/>
    </source>
</evidence>
<evidence type="ECO:0000256" key="6">
    <source>
        <dbReference type="ARBA" id="ARBA00022723"/>
    </source>
</evidence>
<dbReference type="Gene3D" id="3.40.640.10">
    <property type="entry name" value="Type I PLP-dependent aspartate aminotransferase-like (Major domain)"/>
    <property type="match status" value="1"/>
</dbReference>
<keyword evidence="7 12" id="KW-0663">Pyridoxal phosphate</keyword>
<dbReference type="PANTHER" id="PTHR11601:SF34">
    <property type="entry name" value="CYSTEINE DESULFURASE"/>
    <property type="match status" value="1"/>
</dbReference>
<dbReference type="Gene3D" id="1.10.260.50">
    <property type="match status" value="1"/>
</dbReference>
<dbReference type="AlphaFoldDB" id="A0A285PQZ9"/>